<dbReference type="InterPro" id="IPR011006">
    <property type="entry name" value="CheY-like_superfamily"/>
</dbReference>
<evidence type="ECO:0000313" key="7">
    <source>
        <dbReference type="EMBL" id="KAK3263273.1"/>
    </source>
</evidence>
<dbReference type="InterPro" id="IPR036890">
    <property type="entry name" value="HATPase_C_sf"/>
</dbReference>
<dbReference type="InterPro" id="IPR001789">
    <property type="entry name" value="Sig_transdc_resp-reg_receiver"/>
</dbReference>
<evidence type="ECO:0000256" key="2">
    <source>
        <dbReference type="ARBA" id="ARBA00022777"/>
    </source>
</evidence>
<accession>A0AAE0FPE3</accession>
<keyword evidence="8" id="KW-1185">Reference proteome</keyword>
<dbReference type="InterPro" id="IPR003018">
    <property type="entry name" value="GAF"/>
</dbReference>
<reference evidence="7 8" key="1">
    <citation type="journal article" date="2015" name="Genome Biol. Evol.">
        <title>Comparative Genomics of a Bacterivorous Green Alga Reveals Evolutionary Causalities and Consequences of Phago-Mixotrophic Mode of Nutrition.</title>
        <authorList>
            <person name="Burns J.A."/>
            <person name="Paasch A."/>
            <person name="Narechania A."/>
            <person name="Kim E."/>
        </authorList>
    </citation>
    <scope>NUCLEOTIDE SEQUENCE [LARGE SCALE GENOMIC DNA]</scope>
    <source>
        <strain evidence="7 8">PLY_AMNH</strain>
    </source>
</reference>
<keyword evidence="1" id="KW-0808">Transferase</keyword>
<gene>
    <name evidence="7" type="ORF">CYMTET_27914</name>
</gene>
<proteinExistence type="predicted"/>
<dbReference type="AlphaFoldDB" id="A0AAE0FPE3"/>
<name>A0AAE0FPE3_9CHLO</name>
<keyword evidence="2" id="KW-0418">Kinase</keyword>
<dbReference type="SUPFAM" id="SSF55781">
    <property type="entry name" value="GAF domain-like"/>
    <property type="match status" value="1"/>
</dbReference>
<dbReference type="InterPro" id="IPR029016">
    <property type="entry name" value="GAF-like_dom_sf"/>
</dbReference>
<dbReference type="PROSITE" id="PS50110">
    <property type="entry name" value="RESPONSE_REGULATORY"/>
    <property type="match status" value="1"/>
</dbReference>
<feature type="region of interest" description="Disordered" evidence="5">
    <location>
        <begin position="386"/>
        <end position="407"/>
    </location>
</feature>
<dbReference type="Gene3D" id="3.40.50.2300">
    <property type="match status" value="1"/>
</dbReference>
<dbReference type="Pfam" id="PF01590">
    <property type="entry name" value="GAF"/>
    <property type="match status" value="1"/>
</dbReference>
<dbReference type="InterPro" id="IPR003661">
    <property type="entry name" value="HisK_dim/P_dom"/>
</dbReference>
<keyword evidence="3" id="KW-0675">Receptor</keyword>
<evidence type="ECO:0000256" key="5">
    <source>
        <dbReference type="SAM" id="MobiDB-lite"/>
    </source>
</evidence>
<protein>
    <recommendedName>
        <fullName evidence="6">Response regulatory domain-containing protein</fullName>
    </recommendedName>
</protein>
<dbReference type="Gene3D" id="3.30.450.40">
    <property type="match status" value="1"/>
</dbReference>
<feature type="compositionally biased region" description="Polar residues" evidence="5">
    <location>
        <begin position="386"/>
        <end position="395"/>
    </location>
</feature>
<keyword evidence="4" id="KW-0597">Phosphoprotein</keyword>
<evidence type="ECO:0000256" key="3">
    <source>
        <dbReference type="ARBA" id="ARBA00023170"/>
    </source>
</evidence>
<comment type="caution">
    <text evidence="7">The sequence shown here is derived from an EMBL/GenBank/DDBJ whole genome shotgun (WGS) entry which is preliminary data.</text>
</comment>
<dbReference type="Gene3D" id="3.30.565.10">
    <property type="entry name" value="Histidine kinase-like ATPase, C-terminal domain"/>
    <property type="match status" value="1"/>
</dbReference>
<dbReference type="GO" id="GO:0000155">
    <property type="term" value="F:phosphorelay sensor kinase activity"/>
    <property type="evidence" value="ECO:0007669"/>
    <property type="project" value="InterPro"/>
</dbReference>
<sequence>MRSVKSPLWQSRYEVERIKTLRQLNILDKNEDVFKDAVELYCRMFGVSISLVTLVDVDRQFFAARCGITLTETPREQSFCAHMARCDYTDDLLIVNNAMEDDRFKENPLVTDSSHIRFYAGVKLVVEGYTLGALCICDEKAREFPVALQEQLRGIAQSVTDELCCRWADFKLAALSPASESSVISPGLHTNKSADDDDRTAWQLCRMLSQQLAKSSRQVRDALRQKMDFSSRISDESLNDLNAIRGFTSIMRQKCRLSGEAFSQELEYVDEGCERLLIHLNNVRVAQHPEPSKQMQTATEELLPFRIPEAFESCVEALSQSILSKKLSVKLILTPQTPSILQTALSCNVPMSGSHTVLTNLLQNAAQSSPMGGTVQVYVDAETSNVASTASSPSTLEVPRDTPGESSMNLDGDVLLHIKVQDSGAAHITEKQWLSQADNPFLEIGAERGLGLGLHQVSLLKTRTAGDPITVEYKVIHLTSAFSVVTGREAKNGEEAMKELQAGMVKSRRYDIVYTDLRIPVMDGFQLAEAIRSDLPDEFQPVMFSVTAEGSSVFHRCKKWEYQNAF</sequence>
<dbReference type="SUPFAM" id="SSF52172">
    <property type="entry name" value="CheY-like"/>
    <property type="match status" value="1"/>
</dbReference>
<dbReference type="EMBL" id="LGRX02015593">
    <property type="protein sequence ID" value="KAK3263273.1"/>
    <property type="molecule type" value="Genomic_DNA"/>
</dbReference>
<evidence type="ECO:0000256" key="1">
    <source>
        <dbReference type="ARBA" id="ARBA00022679"/>
    </source>
</evidence>
<dbReference type="PANTHER" id="PTHR43102:SF2">
    <property type="entry name" value="GAF DOMAIN-CONTAINING PROTEIN"/>
    <property type="match status" value="1"/>
</dbReference>
<dbReference type="Proteomes" id="UP001190700">
    <property type="component" value="Unassembled WGS sequence"/>
</dbReference>
<evidence type="ECO:0000256" key="4">
    <source>
        <dbReference type="PROSITE-ProRule" id="PRU00169"/>
    </source>
</evidence>
<dbReference type="CDD" id="cd00082">
    <property type="entry name" value="HisKA"/>
    <property type="match status" value="1"/>
</dbReference>
<dbReference type="PANTHER" id="PTHR43102">
    <property type="entry name" value="SLR1143 PROTEIN"/>
    <property type="match status" value="1"/>
</dbReference>
<feature type="modified residue" description="4-aspartylphosphate" evidence="4">
    <location>
        <position position="516"/>
    </location>
</feature>
<organism evidence="7 8">
    <name type="scientific">Cymbomonas tetramitiformis</name>
    <dbReference type="NCBI Taxonomy" id="36881"/>
    <lineage>
        <taxon>Eukaryota</taxon>
        <taxon>Viridiplantae</taxon>
        <taxon>Chlorophyta</taxon>
        <taxon>Pyramimonadophyceae</taxon>
        <taxon>Pyramimonadales</taxon>
        <taxon>Pyramimonadaceae</taxon>
        <taxon>Cymbomonas</taxon>
    </lineage>
</organism>
<dbReference type="SUPFAM" id="SSF55874">
    <property type="entry name" value="ATPase domain of HSP90 chaperone/DNA topoisomerase II/histidine kinase"/>
    <property type="match status" value="1"/>
</dbReference>
<feature type="domain" description="Response regulatory" evidence="6">
    <location>
        <begin position="461"/>
        <end position="566"/>
    </location>
</feature>
<evidence type="ECO:0000259" key="6">
    <source>
        <dbReference type="PROSITE" id="PS50110"/>
    </source>
</evidence>
<evidence type="ECO:0000313" key="8">
    <source>
        <dbReference type="Proteomes" id="UP001190700"/>
    </source>
</evidence>